<comment type="cofactor">
    <cofactor evidence="1">
        <name>FMN</name>
        <dbReference type="ChEBI" id="CHEBI:58210"/>
    </cofactor>
</comment>
<dbReference type="EMBL" id="JANBVO010000020">
    <property type="protein sequence ID" value="KAJ9142936.1"/>
    <property type="molecule type" value="Genomic_DNA"/>
</dbReference>
<keyword evidence="7" id="KW-1185">Reference proteome</keyword>
<feature type="domain" description="Flavin reductase like" evidence="5">
    <location>
        <begin position="97"/>
        <end position="192"/>
    </location>
</feature>
<dbReference type="AlphaFoldDB" id="A0AA38RXQ2"/>
<dbReference type="InterPro" id="IPR012349">
    <property type="entry name" value="Split_barrel_FMN-bd"/>
</dbReference>
<gene>
    <name evidence="6" type="ORF">NKR23_g6748</name>
</gene>
<evidence type="ECO:0000256" key="1">
    <source>
        <dbReference type="ARBA" id="ARBA00001917"/>
    </source>
</evidence>
<dbReference type="PANTHER" id="PTHR33798:SF5">
    <property type="entry name" value="FLAVIN REDUCTASE LIKE DOMAIN-CONTAINING PROTEIN"/>
    <property type="match status" value="1"/>
</dbReference>
<sequence>MSPATANSLGDALPIEAVDKEALINRNPYEDFEAAQASRPGYRYNDAWALSKAPDTEWKVGGGASSEDWKAHSLISIDPFEEGRAPVMNYKLMISTTVPRPIALVSTRTADGKTNNLAPISYFQNVVADPPLYSLSLTGKQQNDTLRNVLATGELCISMTSDWIVEAANMASVNTPPHISEWELTGLTPLAGEVQGFGRADRNARSR</sequence>
<accession>A0AA38RXQ2</accession>
<comment type="caution">
    <text evidence="6">The sequence shown here is derived from an EMBL/GenBank/DDBJ whole genome shotgun (WGS) entry which is preliminary data.</text>
</comment>
<keyword evidence="3" id="KW-0288">FMN</keyword>
<dbReference type="Pfam" id="PF01613">
    <property type="entry name" value="Flavin_Reduct"/>
    <property type="match status" value="1"/>
</dbReference>
<evidence type="ECO:0000256" key="2">
    <source>
        <dbReference type="ARBA" id="ARBA00022630"/>
    </source>
</evidence>
<dbReference type="Gene3D" id="2.30.110.10">
    <property type="entry name" value="Electron Transport, Fmn-binding Protein, Chain A"/>
    <property type="match status" value="1"/>
</dbReference>
<keyword evidence="2" id="KW-0285">Flavoprotein</keyword>
<evidence type="ECO:0000313" key="6">
    <source>
        <dbReference type="EMBL" id="KAJ9142936.1"/>
    </source>
</evidence>
<evidence type="ECO:0000313" key="7">
    <source>
        <dbReference type="Proteomes" id="UP001174694"/>
    </source>
</evidence>
<protein>
    <recommendedName>
        <fullName evidence="5">Flavin reductase like domain-containing protein</fullName>
    </recommendedName>
</protein>
<organism evidence="6 7">
    <name type="scientific">Pleurostoma richardsiae</name>
    <dbReference type="NCBI Taxonomy" id="41990"/>
    <lineage>
        <taxon>Eukaryota</taxon>
        <taxon>Fungi</taxon>
        <taxon>Dikarya</taxon>
        <taxon>Ascomycota</taxon>
        <taxon>Pezizomycotina</taxon>
        <taxon>Sordariomycetes</taxon>
        <taxon>Sordariomycetidae</taxon>
        <taxon>Calosphaeriales</taxon>
        <taxon>Pleurostomataceae</taxon>
        <taxon>Pleurostoma</taxon>
    </lineage>
</organism>
<reference evidence="6" key="1">
    <citation type="submission" date="2022-07" db="EMBL/GenBank/DDBJ databases">
        <title>Fungi with potential for degradation of polypropylene.</title>
        <authorList>
            <person name="Gostincar C."/>
        </authorList>
    </citation>
    <scope>NUCLEOTIDE SEQUENCE</scope>
    <source>
        <strain evidence="6">EXF-13308</strain>
    </source>
</reference>
<dbReference type="PANTHER" id="PTHR33798">
    <property type="entry name" value="FLAVOPROTEIN OXYGENASE"/>
    <property type="match status" value="1"/>
</dbReference>
<dbReference type="Proteomes" id="UP001174694">
    <property type="component" value="Unassembled WGS sequence"/>
</dbReference>
<evidence type="ECO:0000256" key="4">
    <source>
        <dbReference type="ARBA" id="ARBA00038054"/>
    </source>
</evidence>
<proteinExistence type="inferred from homology"/>
<dbReference type="GO" id="GO:0010181">
    <property type="term" value="F:FMN binding"/>
    <property type="evidence" value="ECO:0007669"/>
    <property type="project" value="InterPro"/>
</dbReference>
<dbReference type="InterPro" id="IPR002563">
    <property type="entry name" value="Flavin_Rdtase-like_dom"/>
</dbReference>
<evidence type="ECO:0000259" key="5">
    <source>
        <dbReference type="Pfam" id="PF01613"/>
    </source>
</evidence>
<evidence type="ECO:0000256" key="3">
    <source>
        <dbReference type="ARBA" id="ARBA00022643"/>
    </source>
</evidence>
<comment type="similarity">
    <text evidence="4">Belongs to the flavoredoxin family.</text>
</comment>
<name>A0AA38RXQ2_9PEZI</name>
<dbReference type="SUPFAM" id="SSF50475">
    <property type="entry name" value="FMN-binding split barrel"/>
    <property type="match status" value="1"/>
</dbReference>